<evidence type="ECO:0000313" key="6">
    <source>
        <dbReference type="Proteomes" id="UP000824782"/>
    </source>
</evidence>
<dbReference type="Proteomes" id="UP000824782">
    <property type="component" value="Unassembled WGS sequence"/>
</dbReference>
<proteinExistence type="inferred from homology"/>
<comment type="caution">
    <text evidence="5">The sequence shown here is derived from an EMBL/GenBank/DDBJ whole genome shotgun (WGS) entry which is preliminary data.</text>
</comment>
<name>A0AAV7A176_ENGPU</name>
<evidence type="ECO:0000256" key="1">
    <source>
        <dbReference type="ARBA" id="ARBA00004173"/>
    </source>
</evidence>
<comment type="subcellular location">
    <subcellularLocation>
        <location evidence="1">Mitochondrion</location>
    </subcellularLocation>
</comment>
<dbReference type="GO" id="GO:0005739">
    <property type="term" value="C:mitochondrion"/>
    <property type="evidence" value="ECO:0007669"/>
    <property type="project" value="UniProtKB-SubCell"/>
</dbReference>
<gene>
    <name evidence="5" type="ORF">GDO81_017589</name>
</gene>
<evidence type="ECO:0000313" key="5">
    <source>
        <dbReference type="EMBL" id="KAG8555109.1"/>
    </source>
</evidence>
<evidence type="ECO:0000256" key="2">
    <source>
        <dbReference type="ARBA" id="ARBA00009116"/>
    </source>
</evidence>
<dbReference type="GO" id="GO:0033615">
    <property type="term" value="P:mitochondrial proton-transporting ATP synthase complex assembly"/>
    <property type="evidence" value="ECO:0007669"/>
    <property type="project" value="TreeGrafter"/>
</dbReference>
<reference evidence="5" key="1">
    <citation type="thesis" date="2020" institute="ProQuest LLC" country="789 East Eisenhower Parkway, Ann Arbor, MI, USA">
        <title>Comparative Genomics and Chromosome Evolution.</title>
        <authorList>
            <person name="Mudd A.B."/>
        </authorList>
    </citation>
    <scope>NUCLEOTIDE SEQUENCE</scope>
    <source>
        <strain evidence="5">237g6f4</strain>
        <tissue evidence="5">Blood</tissue>
    </source>
</reference>
<sequence>MRSVRNSVSGVVYPAEEIEGTQPDVVGRSDPAEFDARMEKRKEVLQRPVGSSPQAQYVRAVEEKVTSGSVMEGFTKNKTLNSLLNIELVKDKSAEEITQIWSKFFSARDAVYAVIPGDVYDLIQSRSERCPSFLYALPRAEGYEFFVGQWSGPELHFTALINIQTAGDSAPSQLILYHYSELRADKGIVLMMAECDSKHLGVQEAQCLANQVQLFYSGDQFNMVETFNHNPSDFKYMTVVSALQHLPTGTV</sequence>
<evidence type="ECO:0000256" key="4">
    <source>
        <dbReference type="ARBA" id="ARBA00023128"/>
    </source>
</evidence>
<dbReference type="PANTHER" id="PTHR13126">
    <property type="entry name" value="CHAPERONE ATP11"/>
    <property type="match status" value="1"/>
</dbReference>
<dbReference type="PANTHER" id="PTHR13126:SF0">
    <property type="entry name" value="ATP SYNTHASE MITOCHONDRIAL F1 COMPLEX ASSEMBLY FACTOR 1"/>
    <property type="match status" value="1"/>
</dbReference>
<accession>A0AAV7A176</accession>
<organism evidence="5 6">
    <name type="scientific">Engystomops pustulosus</name>
    <name type="common">Tungara frog</name>
    <name type="synonym">Physalaemus pustulosus</name>
    <dbReference type="NCBI Taxonomy" id="76066"/>
    <lineage>
        <taxon>Eukaryota</taxon>
        <taxon>Metazoa</taxon>
        <taxon>Chordata</taxon>
        <taxon>Craniata</taxon>
        <taxon>Vertebrata</taxon>
        <taxon>Euteleostomi</taxon>
        <taxon>Amphibia</taxon>
        <taxon>Batrachia</taxon>
        <taxon>Anura</taxon>
        <taxon>Neobatrachia</taxon>
        <taxon>Hyloidea</taxon>
        <taxon>Leptodactylidae</taxon>
        <taxon>Leiuperinae</taxon>
        <taxon>Engystomops</taxon>
    </lineage>
</organism>
<dbReference type="EMBL" id="WNYA01000009">
    <property type="protein sequence ID" value="KAG8555109.1"/>
    <property type="molecule type" value="Genomic_DNA"/>
</dbReference>
<dbReference type="Pfam" id="PF06644">
    <property type="entry name" value="ATP11"/>
    <property type="match status" value="1"/>
</dbReference>
<keyword evidence="4" id="KW-0496">Mitochondrion</keyword>
<comment type="similarity">
    <text evidence="2">Belongs to the ATP11 family.</text>
</comment>
<keyword evidence="6" id="KW-1185">Reference proteome</keyword>
<dbReference type="InterPro" id="IPR010591">
    <property type="entry name" value="ATP11"/>
</dbReference>
<evidence type="ECO:0000256" key="3">
    <source>
        <dbReference type="ARBA" id="ARBA00022946"/>
    </source>
</evidence>
<evidence type="ECO:0008006" key="7">
    <source>
        <dbReference type="Google" id="ProtNLM"/>
    </source>
</evidence>
<dbReference type="AlphaFoldDB" id="A0AAV7A176"/>
<keyword evidence="3" id="KW-0809">Transit peptide</keyword>
<protein>
    <recommendedName>
        <fullName evidence="7">ATP synthase mitochondrial F1 complex assembly factor 1</fullName>
    </recommendedName>
</protein>